<accession>A0A852XEF2</accession>
<feature type="transmembrane region" description="Helical" evidence="6">
    <location>
        <begin position="98"/>
        <end position="120"/>
    </location>
</feature>
<dbReference type="InterPro" id="IPR038770">
    <property type="entry name" value="Na+/solute_symporter_sf"/>
</dbReference>
<feature type="transmembrane region" description="Helical" evidence="6">
    <location>
        <begin position="162"/>
        <end position="182"/>
    </location>
</feature>
<evidence type="ECO:0000256" key="1">
    <source>
        <dbReference type="ARBA" id="ARBA00004141"/>
    </source>
</evidence>
<dbReference type="GO" id="GO:0016020">
    <property type="term" value="C:membrane"/>
    <property type="evidence" value="ECO:0007669"/>
    <property type="project" value="UniProtKB-SubCell"/>
</dbReference>
<keyword evidence="2 6" id="KW-0812">Transmembrane</keyword>
<dbReference type="Proteomes" id="UP000592181">
    <property type="component" value="Unassembled WGS sequence"/>
</dbReference>
<evidence type="ECO:0000256" key="6">
    <source>
        <dbReference type="SAM" id="Phobius"/>
    </source>
</evidence>
<dbReference type="EMBL" id="JACBZX010000001">
    <property type="protein sequence ID" value="NYG36875.1"/>
    <property type="molecule type" value="Genomic_DNA"/>
</dbReference>
<evidence type="ECO:0000313" key="7">
    <source>
        <dbReference type="EMBL" id="NYG36875.1"/>
    </source>
</evidence>
<feature type="transmembrane region" description="Helical" evidence="6">
    <location>
        <begin position="39"/>
        <end position="56"/>
    </location>
</feature>
<evidence type="ECO:0000313" key="8">
    <source>
        <dbReference type="Proteomes" id="UP000592181"/>
    </source>
</evidence>
<reference evidence="7 8" key="1">
    <citation type="submission" date="2020-07" db="EMBL/GenBank/DDBJ databases">
        <title>Sequencing the genomes of 1000 actinobacteria strains.</title>
        <authorList>
            <person name="Klenk H.-P."/>
        </authorList>
    </citation>
    <scope>NUCLEOTIDE SEQUENCE [LARGE SCALE GENOMIC DNA]</scope>
    <source>
        <strain evidence="7 8">DSM 24723</strain>
    </source>
</reference>
<feature type="transmembrane region" description="Helical" evidence="6">
    <location>
        <begin position="194"/>
        <end position="215"/>
    </location>
</feature>
<sequence>MRTVHRLSRAVSSWFAVIVVAAGATALLLPQAFTPLAPAVPWLLGLIMLGMGMTLRPRDFTVIATRPWAMLLGIAAQYAIMPLVGLALAVLLGLPDEVAAGVVLVGACPGGTASNVMVFLARGDTALSVAMTTASTLLAPLLTPVIVLGLAGQFLPVSAGDLLVSILQVVLVPVLAGVLLAATLPRLVERVTPALPLLSVTGIAVVVAVVVAGSADAVLQVGLLVVLAVVLHNGLGLALGYAVARLCRMPVTSRRAVSLEVGMQNSGLAATLAGIHFSPVAALPAAVFSVWHNVSGSALASWWARRPPEPPGSADEDDSAPGTTLST</sequence>
<keyword evidence="3 6" id="KW-1133">Transmembrane helix</keyword>
<feature type="region of interest" description="Disordered" evidence="5">
    <location>
        <begin position="305"/>
        <end position="327"/>
    </location>
</feature>
<dbReference type="InterPro" id="IPR002657">
    <property type="entry name" value="BilAc:Na_symport/Acr3"/>
</dbReference>
<keyword evidence="8" id="KW-1185">Reference proteome</keyword>
<evidence type="ECO:0000256" key="4">
    <source>
        <dbReference type="ARBA" id="ARBA00023136"/>
    </source>
</evidence>
<evidence type="ECO:0000256" key="3">
    <source>
        <dbReference type="ARBA" id="ARBA00022989"/>
    </source>
</evidence>
<dbReference type="PANTHER" id="PTHR10361">
    <property type="entry name" value="SODIUM-BILE ACID COTRANSPORTER"/>
    <property type="match status" value="1"/>
</dbReference>
<dbReference type="InterPro" id="IPR004710">
    <property type="entry name" value="Bilac:Na_transpt"/>
</dbReference>
<name>A0A852XEF2_9MICO</name>
<comment type="caution">
    <text evidence="7">The sequence shown here is derived from an EMBL/GenBank/DDBJ whole genome shotgun (WGS) entry which is preliminary data.</text>
</comment>
<dbReference type="PANTHER" id="PTHR10361:SF28">
    <property type="entry name" value="P3 PROTEIN-RELATED"/>
    <property type="match status" value="1"/>
</dbReference>
<evidence type="ECO:0000256" key="2">
    <source>
        <dbReference type="ARBA" id="ARBA00022692"/>
    </source>
</evidence>
<protein>
    <submittedName>
        <fullName evidence="7">BASS family bile acid:Na+ symporter</fullName>
    </submittedName>
</protein>
<proteinExistence type="predicted"/>
<gene>
    <name evidence="7" type="ORF">BJY28_001344</name>
</gene>
<dbReference type="Pfam" id="PF01758">
    <property type="entry name" value="SBF"/>
    <property type="match status" value="1"/>
</dbReference>
<keyword evidence="4 6" id="KW-0472">Membrane</keyword>
<dbReference type="AlphaFoldDB" id="A0A852XEF2"/>
<feature type="transmembrane region" description="Helical" evidence="6">
    <location>
        <begin position="221"/>
        <end position="244"/>
    </location>
</feature>
<feature type="transmembrane region" description="Helical" evidence="6">
    <location>
        <begin position="127"/>
        <end position="150"/>
    </location>
</feature>
<feature type="transmembrane region" description="Helical" evidence="6">
    <location>
        <begin position="12"/>
        <end position="33"/>
    </location>
</feature>
<feature type="transmembrane region" description="Helical" evidence="6">
    <location>
        <begin position="68"/>
        <end position="92"/>
    </location>
</feature>
<organism evidence="7 8">
    <name type="scientific">Janibacter alkaliphilus</name>
    <dbReference type="NCBI Taxonomy" id="1069963"/>
    <lineage>
        <taxon>Bacteria</taxon>
        <taxon>Bacillati</taxon>
        <taxon>Actinomycetota</taxon>
        <taxon>Actinomycetes</taxon>
        <taxon>Micrococcales</taxon>
        <taxon>Intrasporangiaceae</taxon>
        <taxon>Janibacter</taxon>
    </lineage>
</organism>
<dbReference type="Gene3D" id="1.20.1530.20">
    <property type="match status" value="1"/>
</dbReference>
<dbReference type="RefSeq" id="WP_179462320.1">
    <property type="nucleotide sequence ID" value="NZ_JACBZX010000001.1"/>
</dbReference>
<comment type="subcellular location">
    <subcellularLocation>
        <location evidence="1">Membrane</location>
        <topology evidence="1">Multi-pass membrane protein</topology>
    </subcellularLocation>
</comment>
<evidence type="ECO:0000256" key="5">
    <source>
        <dbReference type="SAM" id="MobiDB-lite"/>
    </source>
</evidence>